<sequence length="19" mass="2371">MFNKCFLSYKIISKMRVYV</sequence>
<dbReference type="EMBL" id="GGEC01059566">
    <property type="protein sequence ID" value="MBX40050.1"/>
    <property type="molecule type" value="Transcribed_RNA"/>
</dbReference>
<proteinExistence type="predicted"/>
<protein>
    <submittedName>
        <fullName evidence="1">Uncharacterized protein</fullName>
    </submittedName>
</protein>
<dbReference type="AlphaFoldDB" id="A0A2P2NC85"/>
<reference evidence="1" key="1">
    <citation type="submission" date="2018-02" db="EMBL/GenBank/DDBJ databases">
        <title>Rhizophora mucronata_Transcriptome.</title>
        <authorList>
            <person name="Meera S.P."/>
            <person name="Sreeshan A."/>
            <person name="Augustine A."/>
        </authorList>
    </citation>
    <scope>NUCLEOTIDE SEQUENCE</scope>
    <source>
        <tissue evidence="1">Leaf</tissue>
    </source>
</reference>
<name>A0A2P2NC85_RHIMU</name>
<organism evidence="1">
    <name type="scientific">Rhizophora mucronata</name>
    <name type="common">Asiatic mangrove</name>
    <dbReference type="NCBI Taxonomy" id="61149"/>
    <lineage>
        <taxon>Eukaryota</taxon>
        <taxon>Viridiplantae</taxon>
        <taxon>Streptophyta</taxon>
        <taxon>Embryophyta</taxon>
        <taxon>Tracheophyta</taxon>
        <taxon>Spermatophyta</taxon>
        <taxon>Magnoliopsida</taxon>
        <taxon>eudicotyledons</taxon>
        <taxon>Gunneridae</taxon>
        <taxon>Pentapetalae</taxon>
        <taxon>rosids</taxon>
        <taxon>fabids</taxon>
        <taxon>Malpighiales</taxon>
        <taxon>Rhizophoraceae</taxon>
        <taxon>Rhizophora</taxon>
    </lineage>
</organism>
<evidence type="ECO:0000313" key="1">
    <source>
        <dbReference type="EMBL" id="MBX40050.1"/>
    </source>
</evidence>
<accession>A0A2P2NC85</accession>